<feature type="region of interest" description="Disordered" evidence="3">
    <location>
        <begin position="1"/>
        <end position="20"/>
    </location>
</feature>
<dbReference type="Pfam" id="PF17920">
    <property type="entry name" value="TetR_C_16"/>
    <property type="match status" value="1"/>
</dbReference>
<dbReference type="InterPro" id="IPR001647">
    <property type="entry name" value="HTH_TetR"/>
</dbReference>
<dbReference type="InterPro" id="IPR041678">
    <property type="entry name" value="TetR_C_16"/>
</dbReference>
<dbReference type="PROSITE" id="PS50977">
    <property type="entry name" value="HTH_TETR_2"/>
    <property type="match status" value="1"/>
</dbReference>
<evidence type="ECO:0000256" key="3">
    <source>
        <dbReference type="SAM" id="MobiDB-lite"/>
    </source>
</evidence>
<name>A0ABU2LSC6_9ACTN</name>
<dbReference type="Gene3D" id="1.10.10.60">
    <property type="entry name" value="Homeodomain-like"/>
    <property type="match status" value="1"/>
</dbReference>
<gene>
    <name evidence="5" type="ORF">RNC47_19280</name>
</gene>
<dbReference type="PANTHER" id="PTHR30055:SF235">
    <property type="entry name" value="TRANSCRIPTIONAL REGULATORY PROTEIN"/>
    <property type="match status" value="1"/>
</dbReference>
<dbReference type="SUPFAM" id="SSF48498">
    <property type="entry name" value="Tetracyclin repressor-like, C-terminal domain"/>
    <property type="match status" value="1"/>
</dbReference>
<evidence type="ECO:0000313" key="6">
    <source>
        <dbReference type="Proteomes" id="UP001183420"/>
    </source>
</evidence>
<feature type="region of interest" description="Disordered" evidence="3">
    <location>
        <begin position="204"/>
        <end position="241"/>
    </location>
</feature>
<evidence type="ECO:0000256" key="1">
    <source>
        <dbReference type="ARBA" id="ARBA00023125"/>
    </source>
</evidence>
<dbReference type="RefSeq" id="WP_311600392.1">
    <property type="nucleotide sequence ID" value="NZ_JAVREM010000025.1"/>
</dbReference>
<dbReference type="SUPFAM" id="SSF46689">
    <property type="entry name" value="Homeodomain-like"/>
    <property type="match status" value="1"/>
</dbReference>
<keyword evidence="1 2" id="KW-0238">DNA-binding</keyword>
<dbReference type="PANTHER" id="PTHR30055">
    <property type="entry name" value="HTH-TYPE TRANSCRIPTIONAL REGULATOR RUTR"/>
    <property type="match status" value="1"/>
</dbReference>
<proteinExistence type="predicted"/>
<sequence>MQHSEEVREGAALRPTRRFGPRSAAARRAILDAARARFAADGYEKATIRAIAAEAGVDPAMVMRYYGSKAGLFSATVGAGEQPADLSRVPREEMGRHVARLLLDPWEGGTNSAEAAVLRAAPTHPEAARTIQATVARRLVPALRGAFPDDPDLETRAGLVLTQSVGAALLRYVLRVEPLVSMDYETLVASVGAAIQHHLTAPLPAPGGAPEGTGGAHVANDTISSFPDRGGATGRAQDTLR</sequence>
<dbReference type="InterPro" id="IPR050109">
    <property type="entry name" value="HTH-type_TetR-like_transc_reg"/>
</dbReference>
<comment type="caution">
    <text evidence="5">The sequence shown here is derived from an EMBL/GenBank/DDBJ whole genome shotgun (WGS) entry which is preliminary data.</text>
</comment>
<dbReference type="EMBL" id="JAVREM010000025">
    <property type="protein sequence ID" value="MDT0320483.1"/>
    <property type="molecule type" value="Genomic_DNA"/>
</dbReference>
<accession>A0ABU2LSC6</accession>
<dbReference type="Proteomes" id="UP001183420">
    <property type="component" value="Unassembled WGS sequence"/>
</dbReference>
<feature type="DNA-binding region" description="H-T-H motif" evidence="2">
    <location>
        <begin position="47"/>
        <end position="66"/>
    </location>
</feature>
<feature type="domain" description="HTH tetR-type" evidence="4">
    <location>
        <begin position="24"/>
        <end position="84"/>
    </location>
</feature>
<feature type="compositionally biased region" description="Basic and acidic residues" evidence="3">
    <location>
        <begin position="1"/>
        <end position="11"/>
    </location>
</feature>
<keyword evidence="6" id="KW-1185">Reference proteome</keyword>
<dbReference type="PRINTS" id="PR00455">
    <property type="entry name" value="HTHTETR"/>
</dbReference>
<dbReference type="InterPro" id="IPR009057">
    <property type="entry name" value="Homeodomain-like_sf"/>
</dbReference>
<evidence type="ECO:0000259" key="4">
    <source>
        <dbReference type="PROSITE" id="PS50977"/>
    </source>
</evidence>
<evidence type="ECO:0000313" key="5">
    <source>
        <dbReference type="EMBL" id="MDT0320483.1"/>
    </source>
</evidence>
<dbReference type="Pfam" id="PF00440">
    <property type="entry name" value="TetR_N"/>
    <property type="match status" value="1"/>
</dbReference>
<reference evidence="6" key="1">
    <citation type="submission" date="2023-07" db="EMBL/GenBank/DDBJ databases">
        <title>30 novel species of actinomycetes from the DSMZ collection.</title>
        <authorList>
            <person name="Nouioui I."/>
        </authorList>
    </citation>
    <scope>NUCLEOTIDE SEQUENCE [LARGE SCALE GENOMIC DNA]</scope>
    <source>
        <strain evidence="6">DSM 44918</strain>
    </source>
</reference>
<organism evidence="5 6">
    <name type="scientific">Streptomyces millisiae</name>
    <dbReference type="NCBI Taxonomy" id="3075542"/>
    <lineage>
        <taxon>Bacteria</taxon>
        <taxon>Bacillati</taxon>
        <taxon>Actinomycetota</taxon>
        <taxon>Actinomycetes</taxon>
        <taxon>Kitasatosporales</taxon>
        <taxon>Streptomycetaceae</taxon>
        <taxon>Streptomyces</taxon>
    </lineage>
</organism>
<dbReference type="InterPro" id="IPR036271">
    <property type="entry name" value="Tet_transcr_reg_TetR-rel_C_sf"/>
</dbReference>
<protein>
    <submittedName>
        <fullName evidence="5">TetR family transcriptional regulator</fullName>
    </submittedName>
</protein>
<dbReference type="Gene3D" id="1.10.357.10">
    <property type="entry name" value="Tetracycline Repressor, domain 2"/>
    <property type="match status" value="1"/>
</dbReference>
<evidence type="ECO:0000256" key="2">
    <source>
        <dbReference type="PROSITE-ProRule" id="PRU00335"/>
    </source>
</evidence>